<proteinExistence type="inferred from homology"/>
<dbReference type="Pfam" id="PF13365">
    <property type="entry name" value="Trypsin_2"/>
    <property type="match status" value="1"/>
</dbReference>
<dbReference type="PRINTS" id="PR00834">
    <property type="entry name" value="PROTEASES2C"/>
</dbReference>
<name>A0A5N1IXL7_9BACT</name>
<dbReference type="InterPro" id="IPR051201">
    <property type="entry name" value="Chloro_Bact_Ser_Proteases"/>
</dbReference>
<dbReference type="AlphaFoldDB" id="A0A5N1IXL7"/>
<gene>
    <name evidence="5" type="ORF">F0P94_08575</name>
</gene>
<dbReference type="SUPFAM" id="SSF50494">
    <property type="entry name" value="Trypsin-like serine proteases"/>
    <property type="match status" value="1"/>
</dbReference>
<organism evidence="5 6">
    <name type="scientific">Adhaeribacter soli</name>
    <dbReference type="NCBI Taxonomy" id="2607655"/>
    <lineage>
        <taxon>Bacteria</taxon>
        <taxon>Pseudomonadati</taxon>
        <taxon>Bacteroidota</taxon>
        <taxon>Cytophagia</taxon>
        <taxon>Cytophagales</taxon>
        <taxon>Hymenobacteraceae</taxon>
        <taxon>Adhaeribacter</taxon>
    </lineage>
</organism>
<sequence length="364" mass="39899">MNKFSFFSFFFLVLLVCSLTANGQNNDLPHATINLVRTGNYFGSACRSDITFPNQREFNLSLGSIVKYKIYSEGDIAITINQSCPASQYSPATSRSAQINVNVKRGNEYYVLYNGGNFNEAQKADVEKYLNKIKNVMKQEENLDFPINKSSLRGIASKSGEGQGTCFLVSDAGYFVTNYHVIENAKEITVKGIDGDFSTKYGVTIVSTDPSNDLALLKISNKNVKFKIPYAIRSTNIQQGEKIYAMGYPLTFALGDEIKLTDGIISAKSGVQGDISKFQISAAVQPGNSGGPLIDDEGNVIGVIYAKSTIADATNYAIKASYLETFLKNVEGFDYPVYSNSLKTKPLTAKVAELKNNIFIVETK</sequence>
<keyword evidence="3" id="KW-0378">Hydrolase</keyword>
<evidence type="ECO:0000313" key="5">
    <source>
        <dbReference type="EMBL" id="KAA9338838.1"/>
    </source>
</evidence>
<dbReference type="PANTHER" id="PTHR43343:SF3">
    <property type="entry name" value="PROTEASE DO-LIKE 8, CHLOROPLASTIC"/>
    <property type="match status" value="1"/>
</dbReference>
<comment type="similarity">
    <text evidence="1">Belongs to the peptidase S1C family.</text>
</comment>
<dbReference type="RefSeq" id="WP_150903472.1">
    <property type="nucleotide sequence ID" value="NZ_VTWT01000004.1"/>
</dbReference>
<feature type="signal peptide" evidence="4">
    <location>
        <begin position="1"/>
        <end position="23"/>
    </location>
</feature>
<evidence type="ECO:0000256" key="4">
    <source>
        <dbReference type="SAM" id="SignalP"/>
    </source>
</evidence>
<keyword evidence="4" id="KW-0732">Signal</keyword>
<dbReference type="GO" id="GO:0004252">
    <property type="term" value="F:serine-type endopeptidase activity"/>
    <property type="evidence" value="ECO:0007669"/>
    <property type="project" value="InterPro"/>
</dbReference>
<accession>A0A5N1IXL7</accession>
<evidence type="ECO:0000256" key="3">
    <source>
        <dbReference type="ARBA" id="ARBA00022801"/>
    </source>
</evidence>
<comment type="caution">
    <text evidence="5">The sequence shown here is derived from an EMBL/GenBank/DDBJ whole genome shotgun (WGS) entry which is preliminary data.</text>
</comment>
<evidence type="ECO:0000256" key="2">
    <source>
        <dbReference type="ARBA" id="ARBA00022670"/>
    </source>
</evidence>
<reference evidence="5 6" key="1">
    <citation type="submission" date="2019-09" db="EMBL/GenBank/DDBJ databases">
        <title>Genome sequence of Adhaeribacter sp. M2.</title>
        <authorList>
            <person name="Srinivasan S."/>
        </authorList>
    </citation>
    <scope>NUCLEOTIDE SEQUENCE [LARGE SCALE GENOMIC DNA]</scope>
    <source>
        <strain evidence="5 6">M2</strain>
    </source>
</reference>
<evidence type="ECO:0000256" key="1">
    <source>
        <dbReference type="ARBA" id="ARBA00010541"/>
    </source>
</evidence>
<feature type="chain" id="PRO_5024835117" evidence="4">
    <location>
        <begin position="24"/>
        <end position="364"/>
    </location>
</feature>
<dbReference type="GO" id="GO:0006508">
    <property type="term" value="P:proteolysis"/>
    <property type="evidence" value="ECO:0007669"/>
    <property type="project" value="UniProtKB-KW"/>
</dbReference>
<protein>
    <submittedName>
        <fullName evidence="5">Trypsin-like peptidase domain-containing protein</fullName>
    </submittedName>
</protein>
<dbReference type="EMBL" id="VTWT01000004">
    <property type="protein sequence ID" value="KAA9338838.1"/>
    <property type="molecule type" value="Genomic_DNA"/>
</dbReference>
<dbReference type="PANTHER" id="PTHR43343">
    <property type="entry name" value="PEPTIDASE S12"/>
    <property type="match status" value="1"/>
</dbReference>
<dbReference type="InterPro" id="IPR001940">
    <property type="entry name" value="Peptidase_S1C"/>
</dbReference>
<dbReference type="Gene3D" id="2.40.10.10">
    <property type="entry name" value="Trypsin-like serine proteases"/>
    <property type="match status" value="2"/>
</dbReference>
<evidence type="ECO:0000313" key="6">
    <source>
        <dbReference type="Proteomes" id="UP000326570"/>
    </source>
</evidence>
<dbReference type="InterPro" id="IPR043504">
    <property type="entry name" value="Peptidase_S1_PA_chymotrypsin"/>
</dbReference>
<keyword evidence="2" id="KW-0645">Protease</keyword>
<dbReference type="InterPro" id="IPR009003">
    <property type="entry name" value="Peptidase_S1_PA"/>
</dbReference>
<keyword evidence="6" id="KW-1185">Reference proteome</keyword>
<dbReference type="Proteomes" id="UP000326570">
    <property type="component" value="Unassembled WGS sequence"/>
</dbReference>